<evidence type="ECO:0000313" key="3">
    <source>
        <dbReference type="EMBL" id="SCF41133.1"/>
    </source>
</evidence>
<evidence type="ECO:0000256" key="2">
    <source>
        <dbReference type="SAM" id="Phobius"/>
    </source>
</evidence>
<feature type="region of interest" description="Disordered" evidence="1">
    <location>
        <begin position="104"/>
        <end position="138"/>
    </location>
</feature>
<dbReference type="OrthoDB" id="5111891at2"/>
<dbReference type="EMBL" id="FMCU01000014">
    <property type="protein sequence ID" value="SCF41133.1"/>
    <property type="molecule type" value="Genomic_DNA"/>
</dbReference>
<name>A0A1C5A7A6_9ACTN</name>
<keyword evidence="4" id="KW-1185">Reference proteome</keyword>
<dbReference type="STRING" id="121616.GA0070216_114104"/>
<feature type="compositionally biased region" description="Pro residues" evidence="1">
    <location>
        <begin position="38"/>
        <end position="69"/>
    </location>
</feature>
<proteinExistence type="predicted"/>
<organism evidence="3 4">
    <name type="scientific">Micromonospora matsumotoense</name>
    <dbReference type="NCBI Taxonomy" id="121616"/>
    <lineage>
        <taxon>Bacteria</taxon>
        <taxon>Bacillati</taxon>
        <taxon>Actinomycetota</taxon>
        <taxon>Actinomycetes</taxon>
        <taxon>Micromonosporales</taxon>
        <taxon>Micromonosporaceae</taxon>
        <taxon>Micromonospora</taxon>
    </lineage>
</organism>
<dbReference type="RefSeq" id="WP_091250544.1">
    <property type="nucleotide sequence ID" value="NZ_FMCU01000014.1"/>
</dbReference>
<reference evidence="4" key="1">
    <citation type="submission" date="2016-06" db="EMBL/GenBank/DDBJ databases">
        <authorList>
            <person name="Varghese N."/>
            <person name="Submissions Spin"/>
        </authorList>
    </citation>
    <scope>NUCLEOTIDE SEQUENCE [LARGE SCALE GENOMIC DNA]</scope>
    <source>
        <strain evidence="4">DSM 44100</strain>
    </source>
</reference>
<feature type="region of interest" description="Disordered" evidence="1">
    <location>
        <begin position="1"/>
        <end position="69"/>
    </location>
</feature>
<feature type="transmembrane region" description="Helical" evidence="2">
    <location>
        <begin position="203"/>
        <end position="228"/>
    </location>
</feature>
<keyword evidence="2" id="KW-0472">Membrane</keyword>
<accession>A0A1C5A7A6</accession>
<dbReference type="AlphaFoldDB" id="A0A1C5A7A6"/>
<protein>
    <submittedName>
        <fullName evidence="3">Uncharacterized protein</fullName>
    </submittedName>
</protein>
<keyword evidence="2" id="KW-0812">Transmembrane</keyword>
<sequence length="276" mass="28481">MTSDPAPSYPSDPPTQATPAHDPWAPSPAVPQDTAGFHPPPVQPPHPTAPFPAAPPPALPVDPATPPVAGPYSAVPAQYSAPPAQYSAPPAQYSAPPAHFSAPPAVGSLAPTTGPFGQVTGESAAYGGPPGADPYAASPMGQPGPYPPLFAPPAPGAAVGQPAAVQIGEILVSPPVIRTPAGVMPLAGANWYVTDYWQREEKIASWAIVCAILGFFCLTIFSLLFLLIKETRHYGTVQVTVTSGGHQYVARIPVVDQGQVQQINNQVNYARSLSTV</sequence>
<dbReference type="Proteomes" id="UP000198797">
    <property type="component" value="Unassembled WGS sequence"/>
</dbReference>
<gene>
    <name evidence="3" type="ORF">GA0070216_114104</name>
</gene>
<evidence type="ECO:0000313" key="4">
    <source>
        <dbReference type="Proteomes" id="UP000198797"/>
    </source>
</evidence>
<evidence type="ECO:0000256" key="1">
    <source>
        <dbReference type="SAM" id="MobiDB-lite"/>
    </source>
</evidence>
<keyword evidence="2" id="KW-1133">Transmembrane helix</keyword>